<comment type="caution">
    <text evidence="2">The sequence shown here is derived from an EMBL/GenBank/DDBJ whole genome shotgun (WGS) entry which is preliminary data.</text>
</comment>
<dbReference type="EMBL" id="PENG01000001">
    <property type="protein sequence ID" value="PJI26746.1"/>
    <property type="molecule type" value="Genomic_DNA"/>
</dbReference>
<organism evidence="2 3">
    <name type="scientific">Prevotella intermedia</name>
    <dbReference type="NCBI Taxonomy" id="28131"/>
    <lineage>
        <taxon>Bacteria</taxon>
        <taxon>Pseudomonadati</taxon>
        <taxon>Bacteroidota</taxon>
        <taxon>Bacteroidia</taxon>
        <taxon>Bacteroidales</taxon>
        <taxon>Prevotellaceae</taxon>
        <taxon>Prevotella</taxon>
    </lineage>
</organism>
<sequence>MRSETRKRVAGCKLAKPFAFLTERHRFAPQGRGNEHGANIRAKGESSAGRTPLPAGSPARSWQRTRGEHSGQRARAAQGERLCPQGRPQGRGNEHGANIRGKGREQRRANAFARRVSRKAFFGLFLVKTPKNV</sequence>
<accession>A0A2M8TS36</accession>
<evidence type="ECO:0000256" key="1">
    <source>
        <dbReference type="SAM" id="MobiDB-lite"/>
    </source>
</evidence>
<proteinExistence type="predicted"/>
<reference evidence="2 3" key="1">
    <citation type="submission" date="2017-11" db="EMBL/GenBank/DDBJ databases">
        <title>Genome sequencing of Prevotella intermedia KCOM 2832.</title>
        <authorList>
            <person name="Kook J.-K."/>
            <person name="Park S.-N."/>
            <person name="Lim Y.K."/>
        </authorList>
    </citation>
    <scope>NUCLEOTIDE SEQUENCE [LARGE SCALE GENOMIC DNA]</scope>
    <source>
        <strain evidence="2 3">KCOM 2832</strain>
    </source>
</reference>
<evidence type="ECO:0000313" key="3">
    <source>
        <dbReference type="Proteomes" id="UP000229884"/>
    </source>
</evidence>
<evidence type="ECO:0000313" key="2">
    <source>
        <dbReference type="EMBL" id="PJI26746.1"/>
    </source>
</evidence>
<name>A0A2M8TS36_PREIN</name>
<feature type="region of interest" description="Disordered" evidence="1">
    <location>
        <begin position="25"/>
        <end position="109"/>
    </location>
</feature>
<dbReference type="Proteomes" id="UP000229884">
    <property type="component" value="Unassembled WGS sequence"/>
</dbReference>
<dbReference type="AlphaFoldDB" id="A0A2M8TS36"/>
<protein>
    <submittedName>
        <fullName evidence="2">Uncharacterized protein</fullName>
    </submittedName>
</protein>
<gene>
    <name evidence="2" type="ORF">CTM58_00695</name>
</gene>